<keyword evidence="1" id="KW-0732">Signal</keyword>
<dbReference type="Gene3D" id="3.60.21.10">
    <property type="match status" value="1"/>
</dbReference>
<name>A0A1F5YX99_9BACT</name>
<comment type="caution">
    <text evidence="3">The sequence shown here is derived from an EMBL/GenBank/DDBJ whole genome shotgun (WGS) entry which is preliminary data.</text>
</comment>
<dbReference type="InterPro" id="IPR029052">
    <property type="entry name" value="Metallo-depent_PP-like"/>
</dbReference>
<feature type="signal peptide" evidence="1">
    <location>
        <begin position="1"/>
        <end position="28"/>
    </location>
</feature>
<dbReference type="PANTHER" id="PTHR43143">
    <property type="entry name" value="METALLOPHOSPHOESTERASE, CALCINEURIN SUPERFAMILY"/>
    <property type="match status" value="1"/>
</dbReference>
<sequence length="381" mass="42922">MRRRTLLRLLPLLLVLFIPSCGKKPAVAEPFSFIVVDDLHYAGAADYDSASAPDERTLRTIRQTGQNFIPFMNALKEQALSFLPKPAAILSCGDIVHGGVSDPRAQFSSFFAAYNSVAMPVPLYNAMGNHETAGEGMQPAYDESFLPFMSGEAGRQLADRNFSLDIGDSHFILLDSQPPERTGGDHEKRIFELMDRQWRWLENDLETNKYKAHIFVFGHPTIWPVNGGDVWYVYEPQKQREFVDLLLKYNVRIYFGGHEHVNSVVCYENGAGRKLVQMVPDSEIPLEKEEIRPLVRDYTVENVAAGGGSLWSANLRELVSSYRERIGYCRISHSAAGNFIVSVEGPKVTVRMFEAFSRQPLDQYEFTAGSSGETQFSYDQP</sequence>
<dbReference type="AlphaFoldDB" id="A0A1F5YX99"/>
<dbReference type="Pfam" id="PF00149">
    <property type="entry name" value="Metallophos"/>
    <property type="match status" value="1"/>
</dbReference>
<feature type="chain" id="PRO_5009522686" description="Calcineurin-like phosphoesterase domain-containing protein" evidence="1">
    <location>
        <begin position="29"/>
        <end position="381"/>
    </location>
</feature>
<evidence type="ECO:0000256" key="1">
    <source>
        <dbReference type="SAM" id="SignalP"/>
    </source>
</evidence>
<dbReference type="GO" id="GO:0016787">
    <property type="term" value="F:hydrolase activity"/>
    <property type="evidence" value="ECO:0007669"/>
    <property type="project" value="InterPro"/>
</dbReference>
<dbReference type="Proteomes" id="UP000179129">
    <property type="component" value="Unassembled WGS sequence"/>
</dbReference>
<dbReference type="STRING" id="1817867.A3F83_13715"/>
<dbReference type="PANTHER" id="PTHR43143:SF1">
    <property type="entry name" value="SERINE_THREONINE-PROTEIN PHOSPHATASE CPPED1"/>
    <property type="match status" value="1"/>
</dbReference>
<dbReference type="InterPro" id="IPR051918">
    <property type="entry name" value="STPP_CPPED1"/>
</dbReference>
<reference evidence="3 4" key="1">
    <citation type="journal article" date="2016" name="Nat. Commun.">
        <title>Thousands of microbial genomes shed light on interconnected biogeochemical processes in an aquifer system.</title>
        <authorList>
            <person name="Anantharaman K."/>
            <person name="Brown C.T."/>
            <person name="Hug L.A."/>
            <person name="Sharon I."/>
            <person name="Castelle C.J."/>
            <person name="Probst A.J."/>
            <person name="Thomas B.C."/>
            <person name="Singh A."/>
            <person name="Wilkins M.J."/>
            <person name="Karaoz U."/>
            <person name="Brodie E.L."/>
            <person name="Williams K.H."/>
            <person name="Hubbard S.S."/>
            <person name="Banfield J.F."/>
        </authorList>
    </citation>
    <scope>NUCLEOTIDE SEQUENCE [LARGE SCALE GENOMIC DNA]</scope>
</reference>
<proteinExistence type="predicted"/>
<gene>
    <name evidence="3" type="ORF">A3F83_13715</name>
</gene>
<dbReference type="EMBL" id="MFIX01000097">
    <property type="protein sequence ID" value="OGG04713.1"/>
    <property type="molecule type" value="Genomic_DNA"/>
</dbReference>
<dbReference type="InterPro" id="IPR004843">
    <property type="entry name" value="Calcineurin-like_PHP"/>
</dbReference>
<feature type="domain" description="Calcineurin-like phosphoesterase" evidence="2">
    <location>
        <begin position="38"/>
        <end position="261"/>
    </location>
</feature>
<protein>
    <recommendedName>
        <fullName evidence="2">Calcineurin-like phosphoesterase domain-containing protein</fullName>
    </recommendedName>
</protein>
<evidence type="ECO:0000313" key="3">
    <source>
        <dbReference type="EMBL" id="OGG04713.1"/>
    </source>
</evidence>
<evidence type="ECO:0000313" key="4">
    <source>
        <dbReference type="Proteomes" id="UP000179129"/>
    </source>
</evidence>
<organism evidence="3 4">
    <name type="scientific">Candidatus Glassbacteria bacterium RIFCSPLOWO2_12_FULL_58_11</name>
    <dbReference type="NCBI Taxonomy" id="1817867"/>
    <lineage>
        <taxon>Bacteria</taxon>
        <taxon>Candidatus Glassiibacteriota</taxon>
    </lineage>
</organism>
<accession>A0A1F5YX99</accession>
<dbReference type="SUPFAM" id="SSF56300">
    <property type="entry name" value="Metallo-dependent phosphatases"/>
    <property type="match status" value="1"/>
</dbReference>
<evidence type="ECO:0000259" key="2">
    <source>
        <dbReference type="Pfam" id="PF00149"/>
    </source>
</evidence>